<sequence length="97" mass="11519">MKNLHQISENLLEKRNVTVVFKNSAGQFITALEVQNIRPPYIEKVKTRKSYLDKLFQIQSQHKHYLIDYWLSSPQNKQQYAKAQSETFMSSMKQEQV</sequence>
<dbReference type="STRING" id="1003.SAMN04488541_101512"/>
<evidence type="ECO:0000313" key="2">
    <source>
        <dbReference type="Proteomes" id="UP000199513"/>
    </source>
</evidence>
<dbReference type="EMBL" id="FONY01000015">
    <property type="protein sequence ID" value="SFF07829.1"/>
    <property type="molecule type" value="Genomic_DNA"/>
</dbReference>
<dbReference type="RefSeq" id="WP_091544489.1">
    <property type="nucleotide sequence ID" value="NZ_FONY01000015.1"/>
</dbReference>
<protein>
    <submittedName>
        <fullName evidence="1">Uncharacterized protein</fullName>
    </submittedName>
</protein>
<reference evidence="1 2" key="1">
    <citation type="submission" date="2016-10" db="EMBL/GenBank/DDBJ databases">
        <authorList>
            <person name="de Groot N.N."/>
        </authorList>
    </citation>
    <scope>NUCLEOTIDE SEQUENCE [LARGE SCALE GENOMIC DNA]</scope>
    <source>
        <strain>GEY</strain>
        <strain evidence="2">DSM 9560</strain>
    </source>
</reference>
<dbReference type="Proteomes" id="UP000199513">
    <property type="component" value="Unassembled WGS sequence"/>
</dbReference>
<gene>
    <name evidence="1" type="ORF">SAMN04488541_101512</name>
</gene>
<name>A0A1I2FSH0_9BACT</name>
<evidence type="ECO:0000313" key="1">
    <source>
        <dbReference type="EMBL" id="SFF07829.1"/>
    </source>
</evidence>
<accession>A0A1I2FSH0</accession>
<dbReference type="AlphaFoldDB" id="A0A1I2FSH0"/>
<proteinExistence type="predicted"/>
<keyword evidence="2" id="KW-1185">Reference proteome</keyword>
<organism evidence="1 2">
    <name type="scientific">Thermoflexibacter ruber</name>
    <dbReference type="NCBI Taxonomy" id="1003"/>
    <lineage>
        <taxon>Bacteria</taxon>
        <taxon>Pseudomonadati</taxon>
        <taxon>Bacteroidota</taxon>
        <taxon>Cytophagia</taxon>
        <taxon>Cytophagales</taxon>
        <taxon>Thermoflexibacteraceae</taxon>
        <taxon>Thermoflexibacter</taxon>
    </lineage>
</organism>